<evidence type="ECO:0000256" key="1">
    <source>
        <dbReference type="ARBA" id="ARBA00022729"/>
    </source>
</evidence>
<feature type="domain" description="Glycosyl hydrolase-like 10" evidence="2">
    <location>
        <begin position="61"/>
        <end position="354"/>
    </location>
</feature>
<keyword evidence="1" id="KW-0732">Signal</keyword>
<dbReference type="InterPro" id="IPR052177">
    <property type="entry name" value="Divisome_Glycosyl_Hydrolase"/>
</dbReference>
<reference evidence="3" key="1">
    <citation type="submission" date="2019-08" db="EMBL/GenBank/DDBJ databases">
        <authorList>
            <person name="Kucharzyk K."/>
            <person name="Murdoch R.W."/>
            <person name="Higgins S."/>
            <person name="Loffler F."/>
        </authorList>
    </citation>
    <scope>NUCLEOTIDE SEQUENCE</scope>
</reference>
<accession>A0A644YUM7</accession>
<dbReference type="PANTHER" id="PTHR43405">
    <property type="entry name" value="GLYCOSYL HYDROLASE DIGH"/>
    <property type="match status" value="1"/>
</dbReference>
<dbReference type="AlphaFoldDB" id="A0A644YUM7"/>
<dbReference type="InterPro" id="IPR017853">
    <property type="entry name" value="GH"/>
</dbReference>
<dbReference type="PROSITE" id="PS51257">
    <property type="entry name" value="PROKAR_LIPOPROTEIN"/>
    <property type="match status" value="1"/>
</dbReference>
<proteinExistence type="predicted"/>
<dbReference type="Gene3D" id="3.20.20.80">
    <property type="entry name" value="Glycosidases"/>
    <property type="match status" value="1"/>
</dbReference>
<evidence type="ECO:0000259" key="2">
    <source>
        <dbReference type="Pfam" id="PF02638"/>
    </source>
</evidence>
<dbReference type="InterPro" id="IPR003790">
    <property type="entry name" value="GHL10"/>
</dbReference>
<organism evidence="3">
    <name type="scientific">bioreactor metagenome</name>
    <dbReference type="NCBI Taxonomy" id="1076179"/>
    <lineage>
        <taxon>unclassified sequences</taxon>
        <taxon>metagenomes</taxon>
        <taxon>ecological metagenomes</taxon>
    </lineage>
</organism>
<protein>
    <recommendedName>
        <fullName evidence="2">Glycosyl hydrolase-like 10 domain-containing protein</fullName>
    </recommendedName>
</protein>
<dbReference type="EMBL" id="VSSQ01006143">
    <property type="protein sequence ID" value="MPM31678.1"/>
    <property type="molecule type" value="Genomic_DNA"/>
</dbReference>
<comment type="caution">
    <text evidence="3">The sequence shown here is derived from an EMBL/GenBank/DDBJ whole genome shotgun (WGS) entry which is preliminary data.</text>
</comment>
<sequence>MNLSKNLIMKSKIVLFLTLVILVASCSKDSVIPSPNPNPNPNPDPTAVFNPATDNVIINHEMRAAWVTTVYGLDWPAGTTGSTAQTSALINTIEKLKNLNINVIFFQAMSSCETMYASSILPWSRYLTGNYGQNPGYDPLAVAVQAAHERGIEIHAWLNPLRLGSSTITYPAGHPALLHPEWYCTYKGTRYWNAGIPEVRTYLQDVAKEILTKYDVDGIHFDDYFYPDGLKTTPDTWDDAATYQQYKGSFTDVHKWRENNIDLMVKAVYDAVKATKPKALFGISPSGQYANTLALYANPVTWINSGTIDYLAPQIYWQIGHSTADFTTLANFWNTKSANNIPIFPGLAAYRLGESGFPSSTEFQNEVNVCRGLSNVKGHCWFRTQHITNTDPTSIFNTLNQLLKQTLYPGLSLVPKMGTYQYAAPSVPSVTLSSKTITWPDASNATTYAVYELKRKGTTTSWDAILKYHGANKSYTGETGKNYVVIAVNGREKSLFQKVLYIQ</sequence>
<evidence type="ECO:0000313" key="3">
    <source>
        <dbReference type="EMBL" id="MPM31678.1"/>
    </source>
</evidence>
<name>A0A644YUM7_9ZZZZ</name>
<dbReference type="SUPFAM" id="SSF51445">
    <property type="entry name" value="(Trans)glycosidases"/>
    <property type="match status" value="1"/>
</dbReference>
<dbReference type="Pfam" id="PF02638">
    <property type="entry name" value="GHL10"/>
    <property type="match status" value="1"/>
</dbReference>
<gene>
    <name evidence="3" type="ORF">SDC9_78235</name>
</gene>
<dbReference type="PANTHER" id="PTHR43405:SF1">
    <property type="entry name" value="GLYCOSYL HYDROLASE DIGH"/>
    <property type="match status" value="1"/>
</dbReference>